<feature type="domain" description="Protein FecR C-terminal" evidence="3">
    <location>
        <begin position="334"/>
        <end position="402"/>
    </location>
</feature>
<dbReference type="AlphaFoldDB" id="A0A2U2PGU4"/>
<dbReference type="InterPro" id="IPR012373">
    <property type="entry name" value="Ferrdict_sens_TM"/>
</dbReference>
<dbReference type="InterPro" id="IPR006860">
    <property type="entry name" value="FecR"/>
</dbReference>
<dbReference type="GO" id="GO:0016989">
    <property type="term" value="F:sigma factor antagonist activity"/>
    <property type="evidence" value="ECO:0007669"/>
    <property type="project" value="TreeGrafter"/>
</dbReference>
<keyword evidence="5" id="KW-1185">Reference proteome</keyword>
<gene>
    <name evidence="4" type="ORF">DDR33_11415</name>
</gene>
<dbReference type="Pfam" id="PF16344">
    <property type="entry name" value="FecR_C"/>
    <property type="match status" value="1"/>
</dbReference>
<dbReference type="RefSeq" id="WP_109415913.1">
    <property type="nucleotide sequence ID" value="NZ_QEAS01000008.1"/>
</dbReference>
<comment type="caution">
    <text evidence="4">The sequence shown here is derived from an EMBL/GenBank/DDBJ whole genome shotgun (WGS) entry which is preliminary data.</text>
</comment>
<dbReference type="Gene3D" id="3.55.50.30">
    <property type="match status" value="1"/>
</dbReference>
<name>A0A2U2PGU4_9SPHI</name>
<dbReference type="FunFam" id="2.60.120.1440:FF:000001">
    <property type="entry name" value="Putative anti-sigma factor"/>
    <property type="match status" value="1"/>
</dbReference>
<feature type="domain" description="FecR protein" evidence="2">
    <location>
        <begin position="191"/>
        <end position="292"/>
    </location>
</feature>
<evidence type="ECO:0000259" key="2">
    <source>
        <dbReference type="Pfam" id="PF04773"/>
    </source>
</evidence>
<evidence type="ECO:0000313" key="5">
    <source>
        <dbReference type="Proteomes" id="UP000245647"/>
    </source>
</evidence>
<dbReference type="PANTHER" id="PTHR30273:SF2">
    <property type="entry name" value="PROTEIN FECR"/>
    <property type="match status" value="1"/>
</dbReference>
<dbReference type="OrthoDB" id="1099963at2"/>
<keyword evidence="1" id="KW-0472">Membrane</keyword>
<organism evidence="4 5">
    <name type="scientific">Pararcticibacter amylolyticus</name>
    <dbReference type="NCBI Taxonomy" id="2173175"/>
    <lineage>
        <taxon>Bacteria</taxon>
        <taxon>Pseudomonadati</taxon>
        <taxon>Bacteroidota</taxon>
        <taxon>Sphingobacteriia</taxon>
        <taxon>Sphingobacteriales</taxon>
        <taxon>Sphingobacteriaceae</taxon>
        <taxon>Pararcticibacter</taxon>
    </lineage>
</organism>
<keyword evidence="1" id="KW-0812">Transmembrane</keyword>
<protein>
    <submittedName>
        <fullName evidence="4">Anti-sigma factor</fullName>
    </submittedName>
</protein>
<evidence type="ECO:0000313" key="4">
    <source>
        <dbReference type="EMBL" id="PWG80626.1"/>
    </source>
</evidence>
<dbReference type="EMBL" id="QEAS01000008">
    <property type="protein sequence ID" value="PWG80626.1"/>
    <property type="molecule type" value="Genomic_DNA"/>
</dbReference>
<reference evidence="4 5" key="1">
    <citation type="submission" date="2018-04" db="EMBL/GenBank/DDBJ databases">
        <title>Pedobacter chongqingensis sp. nov., isolated from a rottenly hemp rope.</title>
        <authorList>
            <person name="Cai Y."/>
        </authorList>
    </citation>
    <scope>NUCLEOTIDE SEQUENCE [LARGE SCALE GENOMIC DNA]</scope>
    <source>
        <strain evidence="4 5">FJ4-8</strain>
    </source>
</reference>
<dbReference type="InterPro" id="IPR032508">
    <property type="entry name" value="FecR_C"/>
</dbReference>
<keyword evidence="1" id="KW-1133">Transmembrane helix</keyword>
<dbReference type="Proteomes" id="UP000245647">
    <property type="component" value="Unassembled WGS sequence"/>
</dbReference>
<evidence type="ECO:0000256" key="1">
    <source>
        <dbReference type="SAM" id="Phobius"/>
    </source>
</evidence>
<proteinExistence type="predicted"/>
<dbReference type="PANTHER" id="PTHR30273">
    <property type="entry name" value="PERIPLASMIC SIGNAL SENSOR AND SIGMA FACTOR ACTIVATOR FECR-RELATED"/>
    <property type="match status" value="1"/>
</dbReference>
<evidence type="ECO:0000259" key="3">
    <source>
        <dbReference type="Pfam" id="PF16344"/>
    </source>
</evidence>
<dbReference type="Gene3D" id="2.60.120.1440">
    <property type="match status" value="1"/>
</dbReference>
<accession>A0A2U2PGU4</accession>
<dbReference type="Pfam" id="PF04773">
    <property type="entry name" value="FecR"/>
    <property type="match status" value="1"/>
</dbReference>
<sequence>MEQETRFELLLNKYLANQCSAEEADELFNYIGQDKSTRLLVREMAAEFRKALDIPHELPDDVSRRVSERLKKEISGPEIRIDRKSRLIKWRVAASIAFLLLSGSLYLIYHTKTNPGQSEVSVTRTNDIRPGGNRAILTLANGSKINLSDRQNGTIASQGSLSILKSARGRIIYQLQETPGNGAGSIHGYNTIETPKGGQYQVVLPDGSSVWLNAASSLRYPAAFTGDKRVVELDGEAYFEVSARGRKEGAAKIPFIVKSKGQEIEVLGTHFNVSAYKDEERTSTTLLEGAVRVKNEKNSVVIKPGQKVIFNWNNNRLDVKSADTEEAIAWKNGYFMFTNENIESVMQKIARWYDVEIEYRSDVSGKKLWGSISRFENVSQVLKMLEMTKIVHFKIEGRRVIVMT</sequence>
<feature type="transmembrane region" description="Helical" evidence="1">
    <location>
        <begin position="90"/>
        <end position="109"/>
    </location>
</feature>